<gene>
    <name evidence="2" type="ORF">LPLAT_LOCUS2713</name>
</gene>
<dbReference type="PANTHER" id="PTHR47611">
    <property type="entry name" value="HAT DIMERISATION DOMAIN, C-TERMINAL"/>
    <property type="match status" value="1"/>
</dbReference>
<sequence length="125" mass="14077">MMKLGCLLRKVKMYGHESLVTNKSDSITGESDGLCLKLRQYLNQPVIPRTEDPLKYWQKLRLAYPSLNKIAMRYLNIVGTSVASERLFSKAGAIKVDNRSRLSGEHLNQLLFLGCLGSKDWGFAA</sequence>
<dbReference type="GO" id="GO:0046983">
    <property type="term" value="F:protein dimerization activity"/>
    <property type="evidence" value="ECO:0007669"/>
    <property type="project" value="InterPro"/>
</dbReference>
<dbReference type="Proteomes" id="UP001497644">
    <property type="component" value="Chromosome 11"/>
</dbReference>
<keyword evidence="3" id="KW-1185">Reference proteome</keyword>
<evidence type="ECO:0000259" key="1">
    <source>
        <dbReference type="Pfam" id="PF05699"/>
    </source>
</evidence>
<name>A0AAV2N9N1_9HYME</name>
<evidence type="ECO:0000313" key="3">
    <source>
        <dbReference type="Proteomes" id="UP001497644"/>
    </source>
</evidence>
<accession>A0AAV2N9N1</accession>
<dbReference type="InterPro" id="IPR012337">
    <property type="entry name" value="RNaseH-like_sf"/>
</dbReference>
<dbReference type="InterPro" id="IPR008906">
    <property type="entry name" value="HATC_C_dom"/>
</dbReference>
<reference evidence="2" key="1">
    <citation type="submission" date="2024-04" db="EMBL/GenBank/DDBJ databases">
        <authorList>
            <consortium name="Molecular Ecology Group"/>
        </authorList>
    </citation>
    <scope>NUCLEOTIDE SEQUENCE</scope>
</reference>
<dbReference type="PANTHER" id="PTHR47611:SF3">
    <property type="entry name" value="HAT C-TERMINAL DIMERISATION DOMAIN-CONTAINING PROTEIN"/>
    <property type="match status" value="1"/>
</dbReference>
<organism evidence="2 3">
    <name type="scientific">Lasius platythorax</name>
    <dbReference type="NCBI Taxonomy" id="488582"/>
    <lineage>
        <taxon>Eukaryota</taxon>
        <taxon>Metazoa</taxon>
        <taxon>Ecdysozoa</taxon>
        <taxon>Arthropoda</taxon>
        <taxon>Hexapoda</taxon>
        <taxon>Insecta</taxon>
        <taxon>Pterygota</taxon>
        <taxon>Neoptera</taxon>
        <taxon>Endopterygota</taxon>
        <taxon>Hymenoptera</taxon>
        <taxon>Apocrita</taxon>
        <taxon>Aculeata</taxon>
        <taxon>Formicoidea</taxon>
        <taxon>Formicidae</taxon>
        <taxon>Formicinae</taxon>
        <taxon>Lasius</taxon>
        <taxon>Lasius</taxon>
    </lineage>
</organism>
<dbReference type="SUPFAM" id="SSF53098">
    <property type="entry name" value="Ribonuclease H-like"/>
    <property type="match status" value="1"/>
</dbReference>
<evidence type="ECO:0000313" key="2">
    <source>
        <dbReference type="EMBL" id="CAL1676564.1"/>
    </source>
</evidence>
<dbReference type="AlphaFoldDB" id="A0AAV2N9N1"/>
<proteinExistence type="predicted"/>
<dbReference type="EMBL" id="OZ034834">
    <property type="protein sequence ID" value="CAL1676564.1"/>
    <property type="molecule type" value="Genomic_DNA"/>
</dbReference>
<feature type="domain" description="HAT C-terminal dimerisation" evidence="1">
    <location>
        <begin position="38"/>
        <end position="113"/>
    </location>
</feature>
<protein>
    <recommendedName>
        <fullName evidence="1">HAT C-terminal dimerisation domain-containing protein</fullName>
    </recommendedName>
</protein>
<dbReference type="Pfam" id="PF05699">
    <property type="entry name" value="Dimer_Tnp_hAT"/>
    <property type="match status" value="1"/>
</dbReference>